<evidence type="ECO:0000313" key="2">
    <source>
        <dbReference type="EMBL" id="KXH64107.1"/>
    </source>
</evidence>
<sequence>MRLTSTLTSILYAVCVAHAAPADEREDQARFGRHTHGNAFDTGNSKIVDRKADIPPPPAPEPITITELPFPPVTADEGVGGCTLEIDPCIGTSPALQNGDFLPDDLHVVATVNFTGAPASPNPASIYSGQQLLVFKIDNSTFPNGDAWQCITCGVPAENQPGRVVNHDYPQIFNDGKRLLAGPQIIECSAELVTEACTPDQVHIYPIRWNTAVNGSGIGSTIRELRIHPDNEHLGFNSFTVTSGKVSQFAYIGRLVLNKAPASVEPLVPRYDLVNVNLLFSLSDTQPIEIDSEDRTLLRINYDAITVGEPRGFSGTGKEVTYIGYPAESSNIDVFAADLATGKIRRLTAHPEYTDPVDISPDDQWTVAMDTRGSGRQMFMAGLRGIPPLTDLVATSAASSTRNNQGRRFFQPWLIDGHASRTAACRASERHHSLGDAIRAWIPRPRETIPDERKLHPQGQVAVEYHDFSDDGTDVLVGSEKVTSVNLSPTVEEISWYSDLVQTGPNNGTKKSSPDGFRLSNDILTNIFQANGTLTTTIDGKEWLQPANGT</sequence>
<dbReference type="Gene3D" id="2.120.10.30">
    <property type="entry name" value="TolB, C-terminal domain"/>
    <property type="match status" value="1"/>
</dbReference>
<evidence type="ECO:0000313" key="3">
    <source>
        <dbReference type="Proteomes" id="UP000070121"/>
    </source>
</evidence>
<dbReference type="STRING" id="1209931.A0A135UUT6"/>
<dbReference type="EMBL" id="JFFI01001013">
    <property type="protein sequence ID" value="KXH64107.1"/>
    <property type="molecule type" value="Genomic_DNA"/>
</dbReference>
<keyword evidence="1" id="KW-0732">Signal</keyword>
<keyword evidence="3" id="KW-1185">Reference proteome</keyword>
<feature type="chain" id="PRO_5007805246" evidence="1">
    <location>
        <begin position="20"/>
        <end position="550"/>
    </location>
</feature>
<name>A0A135UUT6_9PEZI</name>
<accession>A0A135UUT6</accession>
<organism evidence="2 3">
    <name type="scientific">Colletotrichum salicis</name>
    <dbReference type="NCBI Taxonomy" id="1209931"/>
    <lineage>
        <taxon>Eukaryota</taxon>
        <taxon>Fungi</taxon>
        <taxon>Dikarya</taxon>
        <taxon>Ascomycota</taxon>
        <taxon>Pezizomycotina</taxon>
        <taxon>Sordariomycetes</taxon>
        <taxon>Hypocreomycetidae</taxon>
        <taxon>Glomerellales</taxon>
        <taxon>Glomerellaceae</taxon>
        <taxon>Colletotrichum</taxon>
        <taxon>Colletotrichum acutatum species complex</taxon>
    </lineage>
</organism>
<dbReference type="GO" id="GO:0016787">
    <property type="term" value="F:hydrolase activity"/>
    <property type="evidence" value="ECO:0007669"/>
    <property type="project" value="UniProtKB-KW"/>
</dbReference>
<dbReference type="InterPro" id="IPR011042">
    <property type="entry name" value="6-blade_b-propeller_TolB-like"/>
</dbReference>
<gene>
    <name evidence="2" type="ORF">CSAL01_09430</name>
</gene>
<evidence type="ECO:0000256" key="1">
    <source>
        <dbReference type="SAM" id="SignalP"/>
    </source>
</evidence>
<dbReference type="OrthoDB" id="10265322at2759"/>
<dbReference type="AlphaFoldDB" id="A0A135UUT6"/>
<dbReference type="Proteomes" id="UP000070121">
    <property type="component" value="Unassembled WGS sequence"/>
</dbReference>
<reference evidence="2 3" key="1">
    <citation type="submission" date="2014-02" db="EMBL/GenBank/DDBJ databases">
        <title>The genome sequence of Colletotrichum salicis CBS 607.94.</title>
        <authorList>
            <person name="Baroncelli R."/>
            <person name="Thon M.R."/>
        </authorList>
    </citation>
    <scope>NUCLEOTIDE SEQUENCE [LARGE SCALE GENOMIC DNA]</scope>
    <source>
        <strain evidence="2 3">CBS 607.94</strain>
    </source>
</reference>
<proteinExistence type="predicted"/>
<dbReference type="SUPFAM" id="SSF82171">
    <property type="entry name" value="DPP6 N-terminal domain-like"/>
    <property type="match status" value="1"/>
</dbReference>
<protein>
    <submittedName>
        <fullName evidence="2">Saponin hydrolase</fullName>
    </submittedName>
</protein>
<comment type="caution">
    <text evidence="2">The sequence shown here is derived from an EMBL/GenBank/DDBJ whole genome shotgun (WGS) entry which is preliminary data.</text>
</comment>
<feature type="signal peptide" evidence="1">
    <location>
        <begin position="1"/>
        <end position="19"/>
    </location>
</feature>
<keyword evidence="2" id="KW-0378">Hydrolase</keyword>